<reference evidence="2" key="1">
    <citation type="journal article" date="2011" name="Plant Physiol.">
        <title>Comprehensive sequence analysis of 24,783 barley full-length cDNAs derived from 12 clone libraries.</title>
        <authorList>
            <person name="Matsumoto T."/>
            <person name="Tanaka T."/>
            <person name="Sakai H."/>
            <person name="Amano N."/>
            <person name="Kanamori H."/>
            <person name="Kurita K."/>
            <person name="Kikuta A."/>
            <person name="Kamiya K."/>
            <person name="Yamamoto M."/>
            <person name="Ikawa H."/>
            <person name="Fujii N."/>
            <person name="Hori K."/>
            <person name="Itoh T."/>
            <person name="Sato K."/>
        </authorList>
    </citation>
    <scope>NUCLEOTIDE SEQUENCE</scope>
    <source>
        <tissue evidence="2">Shoot and root</tissue>
    </source>
</reference>
<organism evidence="2">
    <name type="scientific">Hordeum vulgare subsp. vulgare</name>
    <name type="common">Domesticated barley</name>
    <dbReference type="NCBI Taxonomy" id="112509"/>
    <lineage>
        <taxon>Eukaryota</taxon>
        <taxon>Viridiplantae</taxon>
        <taxon>Streptophyta</taxon>
        <taxon>Embryophyta</taxon>
        <taxon>Tracheophyta</taxon>
        <taxon>Spermatophyta</taxon>
        <taxon>Magnoliopsida</taxon>
        <taxon>Liliopsida</taxon>
        <taxon>Poales</taxon>
        <taxon>Poaceae</taxon>
        <taxon>BOP clade</taxon>
        <taxon>Pooideae</taxon>
        <taxon>Triticodae</taxon>
        <taxon>Triticeae</taxon>
        <taxon>Hordeinae</taxon>
        <taxon>Hordeum</taxon>
    </lineage>
</organism>
<dbReference type="AlphaFoldDB" id="F2E141"/>
<sequence length="171" mass="18415">MNPGGRFVPVLCAESAGGTKDDSPAGVGLVVPGRHLPAGRRRSSPLRHRDGVLPARKIRRRRSSWHPRPTPLGRRAPIEMGSTPLGTPRQHAPPRRGLLHASISWCFTYRPTCADMWQLTRPVQVSSDLELEGSASLVEAARSSSTHVSCPIAGHSIANKSERSSSPVPVS</sequence>
<feature type="region of interest" description="Disordered" evidence="1">
    <location>
        <begin position="60"/>
        <end position="94"/>
    </location>
</feature>
<protein>
    <submittedName>
        <fullName evidence="2">Predicted protein</fullName>
    </submittedName>
</protein>
<evidence type="ECO:0000256" key="1">
    <source>
        <dbReference type="SAM" id="MobiDB-lite"/>
    </source>
</evidence>
<name>F2E141_HORVV</name>
<proteinExistence type="evidence at transcript level"/>
<accession>F2E141</accession>
<evidence type="ECO:0000313" key="2">
    <source>
        <dbReference type="EMBL" id="BAK01063.1"/>
    </source>
</evidence>
<dbReference type="EMBL" id="AK369862">
    <property type="protein sequence ID" value="BAK01063.1"/>
    <property type="molecule type" value="mRNA"/>
</dbReference>